<evidence type="ECO:0000313" key="16">
    <source>
        <dbReference type="Proteomes" id="UP000243022"/>
    </source>
</evidence>
<keyword evidence="5 12" id="KW-0813">Transport</keyword>
<keyword evidence="6 12" id="KW-1003">Cell membrane</keyword>
<dbReference type="EMBL" id="PYVF01000005">
    <property type="protein sequence ID" value="PTB90110.1"/>
    <property type="molecule type" value="Genomic_DNA"/>
</dbReference>
<dbReference type="Proteomes" id="UP000243022">
    <property type="component" value="Unassembled WGS sequence"/>
</dbReference>
<evidence type="ECO:0000256" key="7">
    <source>
        <dbReference type="ARBA" id="ARBA00022519"/>
    </source>
</evidence>
<dbReference type="GO" id="GO:1903607">
    <property type="term" value="P:cytochrome c biosynthetic process"/>
    <property type="evidence" value="ECO:0007669"/>
    <property type="project" value="TreeGrafter"/>
</dbReference>
<comment type="function">
    <text evidence="1 12">Required for the export of heme to the periplasm for the biogenesis of c-type cytochromes.</text>
</comment>
<evidence type="ECO:0000256" key="9">
    <source>
        <dbReference type="ARBA" id="ARBA00022748"/>
    </source>
</evidence>
<sequence>MAFSSFQEFIVMGGYGFFVWLAFGGTFLGLGLLVLRSVIARRHLEKACADHMRRQERLVRRQQQERSR</sequence>
<keyword evidence="8 12" id="KW-0812">Transmembrane</keyword>
<keyword evidence="10 12" id="KW-1133">Transmembrane helix</keyword>
<comment type="caution">
    <text evidence="13">The sequence shown here is derived from an EMBL/GenBank/DDBJ whole genome shotgun (WGS) entry which is preliminary data.</text>
</comment>
<accession>A0A2T4CNK4</accession>
<dbReference type="GO" id="GO:0005886">
    <property type="term" value="C:plasma membrane"/>
    <property type="evidence" value="ECO:0007669"/>
    <property type="project" value="UniProtKB-SubCell"/>
</dbReference>
<dbReference type="InterPro" id="IPR052075">
    <property type="entry name" value="Heme_exporter_D"/>
</dbReference>
<dbReference type="PANTHER" id="PTHR37531">
    <property type="entry name" value="HEME EXPORTER PROTEIN D"/>
    <property type="match status" value="1"/>
</dbReference>
<reference evidence="15 16" key="1">
    <citation type="submission" date="2018-03" db="EMBL/GenBank/DDBJ databases">
        <title>Cross-interface Injection: A General Nanoliter Liquid Handling Method Applied to Single Cells Genome Amplification Automated Nanoliter Liquid Handling Applied to Single Cell Multiple Displacement Amplification.</title>
        <authorList>
            <person name="Yun J."/>
            <person name="Xu P."/>
            <person name="Xu J."/>
            <person name="Dai X."/>
            <person name="Wang Y."/>
            <person name="Zheng X."/>
            <person name="Cao C."/>
            <person name="Yi Q."/>
            <person name="Zhu Y."/>
            <person name="Wang L."/>
            <person name="Dong Z."/>
            <person name="Huang Y."/>
            <person name="Huang L."/>
            <person name="Du W."/>
        </authorList>
    </citation>
    <scope>NUCLEOTIDE SEQUENCE [LARGE SCALE GENOMIC DNA]</scope>
    <source>
        <strain evidence="14 15">A12-4</strain>
        <strain evidence="13 16">Z-E1-2</strain>
    </source>
</reference>
<evidence type="ECO:0000256" key="6">
    <source>
        <dbReference type="ARBA" id="ARBA00022475"/>
    </source>
</evidence>
<evidence type="ECO:0000313" key="13">
    <source>
        <dbReference type="EMBL" id="PTB83134.1"/>
    </source>
</evidence>
<evidence type="ECO:0000256" key="3">
    <source>
        <dbReference type="ARBA" id="ARBA00008741"/>
    </source>
</evidence>
<evidence type="ECO:0000256" key="4">
    <source>
        <dbReference type="ARBA" id="ARBA00016461"/>
    </source>
</evidence>
<organism evidence="13 16">
    <name type="scientific">Pseudidiomarina aestuarii</name>
    <dbReference type="NCBI Taxonomy" id="624146"/>
    <lineage>
        <taxon>Bacteria</taxon>
        <taxon>Pseudomonadati</taxon>
        <taxon>Pseudomonadota</taxon>
        <taxon>Gammaproteobacteria</taxon>
        <taxon>Alteromonadales</taxon>
        <taxon>Idiomarinaceae</taxon>
        <taxon>Pseudidiomarina</taxon>
    </lineage>
</organism>
<evidence type="ECO:0000256" key="10">
    <source>
        <dbReference type="ARBA" id="ARBA00022989"/>
    </source>
</evidence>
<dbReference type="Proteomes" id="UP000242087">
    <property type="component" value="Unassembled WGS sequence"/>
</dbReference>
<dbReference type="EMBL" id="PYVS01000011">
    <property type="protein sequence ID" value="PTB83134.1"/>
    <property type="molecule type" value="Genomic_DNA"/>
</dbReference>
<keyword evidence="7 12" id="KW-0997">Cell inner membrane</keyword>
<feature type="transmembrane region" description="Helical" evidence="12">
    <location>
        <begin position="12"/>
        <end position="35"/>
    </location>
</feature>
<dbReference type="Pfam" id="PF04995">
    <property type="entry name" value="CcmD"/>
    <property type="match status" value="1"/>
</dbReference>
<evidence type="ECO:0000256" key="11">
    <source>
        <dbReference type="ARBA" id="ARBA00023136"/>
    </source>
</evidence>
<keyword evidence="9 12" id="KW-0201">Cytochrome c-type biogenesis</keyword>
<name>A0A2T4CNK4_9GAMM</name>
<evidence type="ECO:0000256" key="2">
    <source>
        <dbReference type="ARBA" id="ARBA00004377"/>
    </source>
</evidence>
<evidence type="ECO:0000256" key="8">
    <source>
        <dbReference type="ARBA" id="ARBA00022692"/>
    </source>
</evidence>
<gene>
    <name evidence="13" type="primary">ccmD</name>
    <name evidence="14" type="ORF">C9927_00730</name>
    <name evidence="13" type="ORF">C9986_01075</name>
</gene>
<dbReference type="GO" id="GO:0015886">
    <property type="term" value="P:heme transport"/>
    <property type="evidence" value="ECO:0007669"/>
    <property type="project" value="InterPro"/>
</dbReference>
<dbReference type="AlphaFoldDB" id="A0A2T4CNK4"/>
<evidence type="ECO:0000256" key="12">
    <source>
        <dbReference type="RuleBase" id="RU363101"/>
    </source>
</evidence>
<evidence type="ECO:0000313" key="14">
    <source>
        <dbReference type="EMBL" id="PTB90110.1"/>
    </source>
</evidence>
<evidence type="ECO:0000256" key="5">
    <source>
        <dbReference type="ARBA" id="ARBA00022448"/>
    </source>
</evidence>
<dbReference type="GO" id="GO:0017004">
    <property type="term" value="P:cytochrome complex assembly"/>
    <property type="evidence" value="ECO:0007669"/>
    <property type="project" value="UniProtKB-KW"/>
</dbReference>
<comment type="subcellular location">
    <subcellularLocation>
        <location evidence="2 12">Cell inner membrane</location>
        <topology evidence="2 12">Single-pass membrane protein</topology>
    </subcellularLocation>
</comment>
<keyword evidence="11 12" id="KW-0472">Membrane</keyword>
<comment type="similarity">
    <text evidence="3 12">Belongs to the CcmD/CycX/HelD family.</text>
</comment>
<evidence type="ECO:0000256" key="1">
    <source>
        <dbReference type="ARBA" id="ARBA00002442"/>
    </source>
</evidence>
<dbReference type="NCBIfam" id="TIGR03141">
    <property type="entry name" value="cytochro_ccmD"/>
    <property type="match status" value="1"/>
</dbReference>
<protein>
    <recommendedName>
        <fullName evidence="4 12">Heme exporter protein D</fullName>
    </recommendedName>
</protein>
<proteinExistence type="inferred from homology"/>
<dbReference type="InterPro" id="IPR007078">
    <property type="entry name" value="Haem_export_protD_CcmD"/>
</dbReference>
<dbReference type="PANTHER" id="PTHR37531:SF1">
    <property type="entry name" value="HEME EXPORTER PROTEIN D"/>
    <property type="match status" value="1"/>
</dbReference>
<evidence type="ECO:0000313" key="15">
    <source>
        <dbReference type="Proteomes" id="UP000242087"/>
    </source>
</evidence>